<evidence type="ECO:0000313" key="2">
    <source>
        <dbReference type="EMBL" id="PWA01878.1"/>
    </source>
</evidence>
<accession>A0A2U1JA93</accession>
<keyword evidence="3" id="KW-1185">Reference proteome</keyword>
<dbReference type="InterPro" id="IPR011008">
    <property type="entry name" value="Dimeric_a/b-barrel"/>
</dbReference>
<dbReference type="InterPro" id="IPR005545">
    <property type="entry name" value="YCII"/>
</dbReference>
<proteinExistence type="predicted"/>
<evidence type="ECO:0000313" key="3">
    <source>
        <dbReference type="Proteomes" id="UP000245591"/>
    </source>
</evidence>
<comment type="caution">
    <text evidence="2">The sequence shown here is derived from an EMBL/GenBank/DDBJ whole genome shotgun (WGS) entry which is preliminary data.</text>
</comment>
<reference evidence="2 3" key="1">
    <citation type="journal article" date="2018" name="MBio">
        <title>Comparative Genomics Reveals the Core Gene Toolbox for the Fungus-Insect Symbiosis.</title>
        <authorList>
            <person name="Wang Y."/>
            <person name="Stata M."/>
            <person name="Wang W."/>
            <person name="Stajich J.E."/>
            <person name="White M.M."/>
            <person name="Moncalvo J.M."/>
        </authorList>
    </citation>
    <scope>NUCLEOTIDE SEQUENCE [LARGE SCALE GENOMIC DNA]</scope>
    <source>
        <strain evidence="2 3">AUS-126-30</strain>
    </source>
</reference>
<gene>
    <name evidence="2" type="ORF">BB558_001994</name>
</gene>
<dbReference type="AlphaFoldDB" id="A0A2U1JA93"/>
<dbReference type="Pfam" id="PF03795">
    <property type="entry name" value="YCII"/>
    <property type="match status" value="1"/>
</dbReference>
<feature type="domain" description="YCII-related" evidence="1">
    <location>
        <begin position="11"/>
        <end position="90"/>
    </location>
</feature>
<dbReference type="SUPFAM" id="SSF54909">
    <property type="entry name" value="Dimeric alpha+beta barrel"/>
    <property type="match status" value="1"/>
</dbReference>
<sequence length="103" mass="11801">MIQQNPKYFYFIIHESTDPIHVARKPSVVDEHVAYLKTIKAESYLQSAAVIKNEDGDYIGAILLCRADSEHHAKSLIENDPFVKDGIWDINTLKVHEVLIMHI</sequence>
<name>A0A2U1JA93_SMIAN</name>
<evidence type="ECO:0000259" key="1">
    <source>
        <dbReference type="Pfam" id="PF03795"/>
    </source>
</evidence>
<protein>
    <recommendedName>
        <fullName evidence="1">YCII-related domain-containing protein</fullName>
    </recommendedName>
</protein>
<dbReference type="Proteomes" id="UP000245591">
    <property type="component" value="Unassembled WGS sequence"/>
</dbReference>
<dbReference type="EMBL" id="MBFU01000124">
    <property type="protein sequence ID" value="PWA01878.1"/>
    <property type="molecule type" value="Genomic_DNA"/>
</dbReference>
<organism evidence="2 3">
    <name type="scientific">Smittium angustum</name>
    <dbReference type="NCBI Taxonomy" id="133377"/>
    <lineage>
        <taxon>Eukaryota</taxon>
        <taxon>Fungi</taxon>
        <taxon>Fungi incertae sedis</taxon>
        <taxon>Zoopagomycota</taxon>
        <taxon>Kickxellomycotina</taxon>
        <taxon>Harpellomycetes</taxon>
        <taxon>Harpellales</taxon>
        <taxon>Legeriomycetaceae</taxon>
        <taxon>Smittium</taxon>
    </lineage>
</organism>
<dbReference type="Gene3D" id="3.30.70.1060">
    <property type="entry name" value="Dimeric alpha+beta barrel"/>
    <property type="match status" value="1"/>
</dbReference>